<feature type="transmembrane region" description="Helical" evidence="1">
    <location>
        <begin position="91"/>
        <end position="109"/>
    </location>
</feature>
<accession>A0A858RPK8</accession>
<keyword evidence="1" id="KW-0812">Transmembrane</keyword>
<dbReference type="EMBL" id="CP051774">
    <property type="protein sequence ID" value="QJE98957.1"/>
    <property type="molecule type" value="Genomic_DNA"/>
</dbReference>
<dbReference type="KEGG" id="luo:HHL09_25320"/>
<feature type="transmembrane region" description="Helical" evidence="1">
    <location>
        <begin position="6"/>
        <end position="24"/>
    </location>
</feature>
<dbReference type="AlphaFoldDB" id="A0A858RPK8"/>
<dbReference type="Proteomes" id="UP000501812">
    <property type="component" value="Chromosome"/>
</dbReference>
<dbReference type="RefSeq" id="WP_169457443.1">
    <property type="nucleotide sequence ID" value="NZ_CP051774.1"/>
</dbReference>
<evidence type="ECO:0000256" key="1">
    <source>
        <dbReference type="SAM" id="Phobius"/>
    </source>
</evidence>
<proteinExistence type="predicted"/>
<keyword evidence="1" id="KW-1133">Transmembrane helix</keyword>
<evidence type="ECO:0000313" key="2">
    <source>
        <dbReference type="EMBL" id="QJE98957.1"/>
    </source>
</evidence>
<feature type="transmembrane region" description="Helical" evidence="1">
    <location>
        <begin position="115"/>
        <end position="132"/>
    </location>
</feature>
<sequence length="181" mass="20225">MWKLVILLSLIPLVAAWAGRHWFWTRVRYEGMRRDCEISVKDLRQRMGLPPGRRGNETHAAALGNAVRECGLMLLEKEGDTLAKSRYKGSFLTRVLPALVGVIAVFAILSKRVPAGWAVAGAIGVMAMWTLLRLTGMAIEWRAVARGTEALKATHPLKRMNDEEEVIRCAKASVWSTAWPF</sequence>
<keyword evidence="3" id="KW-1185">Reference proteome</keyword>
<reference evidence="2 3" key="1">
    <citation type="submission" date="2020-04" db="EMBL/GenBank/DDBJ databases">
        <title>Luteolibacter sp. G-1-1-1 isolated from soil.</title>
        <authorList>
            <person name="Dahal R.H."/>
        </authorList>
    </citation>
    <scope>NUCLEOTIDE SEQUENCE [LARGE SCALE GENOMIC DNA]</scope>
    <source>
        <strain evidence="2 3">G-1-1-1</strain>
    </source>
</reference>
<gene>
    <name evidence="2" type="ORF">HHL09_25320</name>
</gene>
<protein>
    <submittedName>
        <fullName evidence="2">Uncharacterized protein</fullName>
    </submittedName>
</protein>
<evidence type="ECO:0000313" key="3">
    <source>
        <dbReference type="Proteomes" id="UP000501812"/>
    </source>
</evidence>
<keyword evidence="1" id="KW-0472">Membrane</keyword>
<name>A0A858RPK8_9BACT</name>
<organism evidence="2 3">
    <name type="scientific">Luteolibacter luteus</name>
    <dbReference type="NCBI Taxonomy" id="2728835"/>
    <lineage>
        <taxon>Bacteria</taxon>
        <taxon>Pseudomonadati</taxon>
        <taxon>Verrucomicrobiota</taxon>
        <taxon>Verrucomicrobiia</taxon>
        <taxon>Verrucomicrobiales</taxon>
        <taxon>Verrucomicrobiaceae</taxon>
        <taxon>Luteolibacter</taxon>
    </lineage>
</organism>